<reference evidence="5" key="2">
    <citation type="submission" date="2019-06" db="EMBL/GenBank/DDBJ databases">
        <title>Co-occurence of chitin degradation, pigmentation and bioactivity in marine Pseudoalteromonas.</title>
        <authorList>
            <person name="Sonnenschein E.C."/>
            <person name="Bech P.K."/>
        </authorList>
    </citation>
    <scope>NUCLEOTIDE SEQUENCE [LARGE SCALE GENOMIC DNA]</scope>
    <source>
        <strain evidence="5">S2676</strain>
    </source>
</reference>
<dbReference type="EMBL" id="PNCI01000022">
    <property type="protein sequence ID" value="TMP28706.1"/>
    <property type="molecule type" value="Genomic_DNA"/>
</dbReference>
<dbReference type="InterPro" id="IPR007470">
    <property type="entry name" value="HemX"/>
</dbReference>
<reference evidence="4 5" key="1">
    <citation type="submission" date="2018-01" db="EMBL/GenBank/DDBJ databases">
        <authorList>
            <person name="Paulsen S."/>
            <person name="Gram L.K."/>
        </authorList>
    </citation>
    <scope>NUCLEOTIDE SEQUENCE [LARGE SCALE GENOMIC DNA]</scope>
    <source>
        <strain evidence="4 5">S2676</strain>
    </source>
</reference>
<dbReference type="PANTHER" id="PTHR38043">
    <property type="entry name" value="PROTEIN HEMX"/>
    <property type="match status" value="1"/>
</dbReference>
<dbReference type="GO" id="GO:0033014">
    <property type="term" value="P:tetrapyrrole biosynthetic process"/>
    <property type="evidence" value="ECO:0007669"/>
    <property type="project" value="InterPro"/>
</dbReference>
<dbReference type="SUPFAM" id="SSF69618">
    <property type="entry name" value="HemD-like"/>
    <property type="match status" value="1"/>
</dbReference>
<name>A0A5S3WN66_9GAMM</name>
<dbReference type="InterPro" id="IPR003754">
    <property type="entry name" value="4pyrrol_synth_uPrphyn_synth"/>
</dbReference>
<dbReference type="Proteomes" id="UP000310249">
    <property type="component" value="Unassembled WGS sequence"/>
</dbReference>
<evidence type="ECO:0000256" key="2">
    <source>
        <dbReference type="SAM" id="MobiDB-lite"/>
    </source>
</evidence>
<dbReference type="PANTHER" id="PTHR38043:SF1">
    <property type="entry name" value="PROTEIN HEMX"/>
    <property type="match status" value="1"/>
</dbReference>
<accession>A0A5S3WN66</accession>
<dbReference type="Pfam" id="PF02602">
    <property type="entry name" value="HEM4"/>
    <property type="match status" value="1"/>
</dbReference>
<organism evidence="4 5">
    <name type="scientific">Pseudoalteromonas rubra</name>
    <dbReference type="NCBI Taxonomy" id="43658"/>
    <lineage>
        <taxon>Bacteria</taxon>
        <taxon>Pseudomonadati</taxon>
        <taxon>Pseudomonadota</taxon>
        <taxon>Gammaproteobacteria</taxon>
        <taxon>Alteromonadales</taxon>
        <taxon>Pseudoalteromonadaceae</taxon>
        <taxon>Pseudoalteromonas</taxon>
    </lineage>
</organism>
<evidence type="ECO:0000313" key="5">
    <source>
        <dbReference type="Proteomes" id="UP000310249"/>
    </source>
</evidence>
<dbReference type="CDD" id="cd06578">
    <property type="entry name" value="HemD"/>
    <property type="match status" value="1"/>
</dbReference>
<evidence type="ECO:0000256" key="1">
    <source>
        <dbReference type="SAM" id="Coils"/>
    </source>
</evidence>
<gene>
    <name evidence="4" type="ORF">CWB99_10735</name>
</gene>
<feature type="compositionally biased region" description="Low complexity" evidence="2">
    <location>
        <begin position="298"/>
        <end position="309"/>
    </location>
</feature>
<feature type="region of interest" description="Disordered" evidence="2">
    <location>
        <begin position="291"/>
        <end position="315"/>
    </location>
</feature>
<dbReference type="InterPro" id="IPR036108">
    <property type="entry name" value="4pyrrol_syn_uPrphyn_synt_sf"/>
</dbReference>
<feature type="coiled-coil region" evidence="1">
    <location>
        <begin position="350"/>
        <end position="424"/>
    </location>
</feature>
<dbReference type="Pfam" id="PF04375">
    <property type="entry name" value="HemX"/>
    <property type="match status" value="1"/>
</dbReference>
<keyword evidence="1" id="KW-0175">Coiled coil</keyword>
<dbReference type="Gene3D" id="3.40.50.10090">
    <property type="match status" value="2"/>
</dbReference>
<feature type="domain" description="Tetrapyrrole biosynthesis uroporphyrinogen III synthase" evidence="3">
    <location>
        <begin position="60"/>
        <end position="261"/>
    </location>
</feature>
<evidence type="ECO:0000259" key="3">
    <source>
        <dbReference type="Pfam" id="PF02602"/>
    </source>
</evidence>
<protein>
    <submittedName>
        <fullName evidence="4">Uroporphyrinogen-III synthase</fullName>
    </submittedName>
</protein>
<sequence length="644" mass="70671">MAARSCEGSKAVRSPTLSSWGSASLSLCWRKVRTKFWLRFTGTTNVKLAITRPAGKGTLLADQLEAQGISCDCTPVLELVKLPVSDTELAPVTDADLLIFISQDAVHYLAQHQPDFSADCQFFAVGEKTAAAIEACFNRQACVPEQHDSEGLLALSALQQVEGKRVVVVKGRGGRTLISKMLKQRGALVSHCVVYERIPAATGSDIWLDHWQRLGIDGIVITSNAAIDAIFNTQQSELLNWLSSRRFYLVSQRSAEYLREQYAIEDKQIAISAGADNDALLACIMDNQPRQGGTMTEQQQSHSGPQSSGKTSKSVNASGKISKTAVLALLVALASGAGAGGVYYLGQQQLHQYQQTLTQLGSENQQLRTELASSKQALSALRGEVTDREQQVAQQLNAQTRELEQRLQNTLQAAKQQLGGAQKAEITSLIRSAEFQANIQKHYLAAAATLTRLNDLMREQSNTSAVQTAIAADLALLHAQPKPQLEALYLDLHGYVAQADDLPLQVMTKPAEQQSEQSELTEQVSDWKANAWRSWLKIQDQFIKVRSHDKPVIDPLLDAEEQQLIRAQLSSYLRQAQTALMQQQQSIYFTALEGAGATLARYYRTEDSAVVAMQAGLKALQRKEFAAPATLELQTPQAVKEWLQ</sequence>
<dbReference type="AlphaFoldDB" id="A0A5S3WN66"/>
<proteinExistence type="predicted"/>
<dbReference type="GO" id="GO:0004852">
    <property type="term" value="F:uroporphyrinogen-III synthase activity"/>
    <property type="evidence" value="ECO:0007669"/>
    <property type="project" value="InterPro"/>
</dbReference>
<comment type="caution">
    <text evidence="4">The sequence shown here is derived from an EMBL/GenBank/DDBJ whole genome shotgun (WGS) entry which is preliminary data.</text>
</comment>
<dbReference type="OrthoDB" id="5739852at2"/>
<evidence type="ECO:0000313" key="4">
    <source>
        <dbReference type="EMBL" id="TMP28706.1"/>
    </source>
</evidence>